<sequence>MLWKSLCLIFALITLVNCDARIRFRFFHQGAAVGDYTTANFFEIISHPNFVRTRQTVMFHHSEDNTLTTPQVQDVLNSYAVNADLNFVMIHYDNANTISTGNSVDLAAGISDSLLFLFNSGYNSGLMSLIGHGLGAQIMARASRNVQTDSNRRHIIGRLTGLDPLDIGLITGLTLGRLSSIDAQWVESVHTESGSFGDLGSNGHIAFFVNGGETQPMCGQTLPGARARCSHEFGMTYWAESVRSAVPIFPSLQCDTWNNFMVGQCNNNFVSYMGRANWSANLRGTYYLQTNIQAPFTRDRAPPF</sequence>
<keyword evidence="5" id="KW-0732">Signal</keyword>
<evidence type="ECO:0000256" key="3">
    <source>
        <dbReference type="ARBA" id="ARBA00022525"/>
    </source>
</evidence>
<gene>
    <name evidence="7" type="ORF">CHIRRI_LOCUS4837</name>
</gene>
<evidence type="ECO:0000259" key="6">
    <source>
        <dbReference type="Pfam" id="PF00151"/>
    </source>
</evidence>
<dbReference type="InterPro" id="IPR013818">
    <property type="entry name" value="Lipase"/>
</dbReference>
<dbReference type="InterPro" id="IPR000734">
    <property type="entry name" value="TAG_lipase"/>
</dbReference>
<evidence type="ECO:0000256" key="2">
    <source>
        <dbReference type="ARBA" id="ARBA00010701"/>
    </source>
</evidence>
<keyword evidence="8" id="KW-1185">Reference proteome</keyword>
<organism evidence="7 8">
    <name type="scientific">Chironomus riparius</name>
    <dbReference type="NCBI Taxonomy" id="315576"/>
    <lineage>
        <taxon>Eukaryota</taxon>
        <taxon>Metazoa</taxon>
        <taxon>Ecdysozoa</taxon>
        <taxon>Arthropoda</taxon>
        <taxon>Hexapoda</taxon>
        <taxon>Insecta</taxon>
        <taxon>Pterygota</taxon>
        <taxon>Neoptera</taxon>
        <taxon>Endopterygota</taxon>
        <taxon>Diptera</taxon>
        <taxon>Nematocera</taxon>
        <taxon>Chironomoidea</taxon>
        <taxon>Chironomidae</taxon>
        <taxon>Chironominae</taxon>
        <taxon>Chironomus</taxon>
    </lineage>
</organism>
<comment type="similarity">
    <text evidence="2 4">Belongs to the AB hydrolase superfamily. Lipase family.</text>
</comment>
<evidence type="ECO:0000313" key="8">
    <source>
        <dbReference type="Proteomes" id="UP001153620"/>
    </source>
</evidence>
<proteinExistence type="inferred from homology"/>
<reference evidence="7" key="2">
    <citation type="submission" date="2022-10" db="EMBL/GenBank/DDBJ databases">
        <authorList>
            <consortium name="ENA_rothamsted_submissions"/>
            <consortium name="culmorum"/>
            <person name="King R."/>
        </authorList>
    </citation>
    <scope>NUCLEOTIDE SEQUENCE</scope>
</reference>
<comment type="subcellular location">
    <subcellularLocation>
        <location evidence="1">Secreted</location>
    </subcellularLocation>
</comment>
<dbReference type="PANTHER" id="PTHR11610">
    <property type="entry name" value="LIPASE"/>
    <property type="match status" value="1"/>
</dbReference>
<dbReference type="OrthoDB" id="7790092at2759"/>
<dbReference type="GO" id="GO:0005615">
    <property type="term" value="C:extracellular space"/>
    <property type="evidence" value="ECO:0007669"/>
    <property type="project" value="TreeGrafter"/>
</dbReference>
<dbReference type="GO" id="GO:0017171">
    <property type="term" value="F:serine hydrolase activity"/>
    <property type="evidence" value="ECO:0007669"/>
    <property type="project" value="TreeGrafter"/>
</dbReference>
<dbReference type="GO" id="GO:0016298">
    <property type="term" value="F:lipase activity"/>
    <property type="evidence" value="ECO:0007669"/>
    <property type="project" value="InterPro"/>
</dbReference>
<name>A0A9N9RNU2_9DIPT</name>
<dbReference type="GO" id="GO:0016042">
    <property type="term" value="P:lipid catabolic process"/>
    <property type="evidence" value="ECO:0007669"/>
    <property type="project" value="TreeGrafter"/>
</dbReference>
<dbReference type="EMBL" id="OU895878">
    <property type="protein sequence ID" value="CAG9801917.1"/>
    <property type="molecule type" value="Genomic_DNA"/>
</dbReference>
<feature type="domain" description="Lipase" evidence="6">
    <location>
        <begin position="41"/>
        <end position="296"/>
    </location>
</feature>
<dbReference type="AlphaFoldDB" id="A0A9N9RNU2"/>
<dbReference type="Pfam" id="PF00151">
    <property type="entry name" value="Lipase"/>
    <property type="match status" value="1"/>
</dbReference>
<dbReference type="SUPFAM" id="SSF53474">
    <property type="entry name" value="alpha/beta-Hydrolases"/>
    <property type="match status" value="1"/>
</dbReference>
<feature type="chain" id="PRO_5040449007" description="Lipase domain-containing protein" evidence="5">
    <location>
        <begin position="19"/>
        <end position="304"/>
    </location>
</feature>
<dbReference type="Proteomes" id="UP001153620">
    <property type="component" value="Chromosome 2"/>
</dbReference>
<evidence type="ECO:0000256" key="5">
    <source>
        <dbReference type="SAM" id="SignalP"/>
    </source>
</evidence>
<evidence type="ECO:0000256" key="1">
    <source>
        <dbReference type="ARBA" id="ARBA00004613"/>
    </source>
</evidence>
<accession>A0A9N9RNU2</accession>
<dbReference type="InterPro" id="IPR029058">
    <property type="entry name" value="AB_hydrolase_fold"/>
</dbReference>
<protein>
    <recommendedName>
        <fullName evidence="6">Lipase domain-containing protein</fullName>
    </recommendedName>
</protein>
<dbReference type="Gene3D" id="3.40.50.1820">
    <property type="entry name" value="alpha/beta hydrolase"/>
    <property type="match status" value="1"/>
</dbReference>
<feature type="signal peptide" evidence="5">
    <location>
        <begin position="1"/>
        <end position="18"/>
    </location>
</feature>
<evidence type="ECO:0000256" key="4">
    <source>
        <dbReference type="RuleBase" id="RU004262"/>
    </source>
</evidence>
<keyword evidence="3" id="KW-0964">Secreted</keyword>
<dbReference type="PANTHER" id="PTHR11610:SF173">
    <property type="entry name" value="LIPASE DOMAIN-CONTAINING PROTEIN-RELATED"/>
    <property type="match status" value="1"/>
</dbReference>
<evidence type="ECO:0000313" key="7">
    <source>
        <dbReference type="EMBL" id="CAG9801917.1"/>
    </source>
</evidence>
<reference evidence="7" key="1">
    <citation type="submission" date="2022-01" db="EMBL/GenBank/DDBJ databases">
        <authorList>
            <person name="King R."/>
        </authorList>
    </citation>
    <scope>NUCLEOTIDE SEQUENCE</scope>
</reference>